<dbReference type="Pfam" id="PF01558">
    <property type="entry name" value="POR"/>
    <property type="match status" value="1"/>
</dbReference>
<dbReference type="Gene3D" id="3.40.920.10">
    <property type="entry name" value="Pyruvate-ferredoxin oxidoreductase, PFOR, domain III"/>
    <property type="match status" value="1"/>
</dbReference>
<evidence type="ECO:0000256" key="2">
    <source>
        <dbReference type="ARBA" id="ARBA00022485"/>
    </source>
</evidence>
<keyword evidence="8" id="KW-0670">Pyruvate</keyword>
<dbReference type="SUPFAM" id="SSF52922">
    <property type="entry name" value="TK C-terminal domain-like"/>
    <property type="match status" value="1"/>
</dbReference>
<dbReference type="CDD" id="cd07034">
    <property type="entry name" value="TPP_PYR_PFOR_IOR-alpha_like"/>
    <property type="match status" value="1"/>
</dbReference>
<dbReference type="GO" id="GO:0030976">
    <property type="term" value="F:thiamine pyrophosphate binding"/>
    <property type="evidence" value="ECO:0007669"/>
    <property type="project" value="InterPro"/>
</dbReference>
<evidence type="ECO:0000256" key="1">
    <source>
        <dbReference type="ARBA" id="ARBA00022448"/>
    </source>
</evidence>
<dbReference type="Proteomes" id="UP000229740">
    <property type="component" value="Unassembled WGS sequence"/>
</dbReference>
<reference evidence="8 9" key="1">
    <citation type="submission" date="2017-10" db="EMBL/GenBank/DDBJ databases">
        <title>Novel microbial diversity and functional potential in the marine mammal oral microbiome.</title>
        <authorList>
            <person name="Dudek N.K."/>
            <person name="Sun C.L."/>
            <person name="Burstein D."/>
            <person name="Kantor R.S."/>
            <person name="Aliaga Goltsman D.S."/>
            <person name="Bik E.M."/>
            <person name="Thomas B.C."/>
            <person name="Banfield J.F."/>
            <person name="Relman D.A."/>
        </authorList>
    </citation>
    <scope>NUCLEOTIDE SEQUENCE [LARGE SCALE GENOMIC DNA]</scope>
    <source>
        <strain evidence="8">DOLZORAL124_49_17</strain>
    </source>
</reference>
<dbReference type="AlphaFoldDB" id="A0A2G6EBM5"/>
<name>A0A2G6EBM5_9BACT</name>
<evidence type="ECO:0000256" key="4">
    <source>
        <dbReference type="ARBA" id="ARBA00023002"/>
    </source>
</evidence>
<feature type="domain" description="4Fe-4S ferredoxin-type" evidence="7">
    <location>
        <begin position="573"/>
        <end position="605"/>
    </location>
</feature>
<dbReference type="PANTHER" id="PTHR43854:SF1">
    <property type="entry name" value="INDOLEPYRUVATE OXIDOREDUCTASE SUBUNIT IORB"/>
    <property type="match status" value="1"/>
</dbReference>
<dbReference type="CDD" id="cd02008">
    <property type="entry name" value="TPP_IOR_alpha"/>
    <property type="match status" value="1"/>
</dbReference>
<dbReference type="InterPro" id="IPR002880">
    <property type="entry name" value="Pyrv_Fd/Flavodoxin_OxRdtase_N"/>
</dbReference>
<accession>A0A2G6EBM5</accession>
<dbReference type="SUPFAM" id="SSF52518">
    <property type="entry name" value="Thiamin diphosphate-binding fold (THDP-binding)"/>
    <property type="match status" value="2"/>
</dbReference>
<organism evidence="8 9">
    <name type="scientific">candidate division KSB3 bacterium</name>
    <dbReference type="NCBI Taxonomy" id="2044937"/>
    <lineage>
        <taxon>Bacteria</taxon>
        <taxon>candidate division KSB3</taxon>
    </lineage>
</organism>
<evidence type="ECO:0000313" key="8">
    <source>
        <dbReference type="EMBL" id="PID59252.1"/>
    </source>
</evidence>
<dbReference type="GO" id="GO:0016903">
    <property type="term" value="F:oxidoreductase activity, acting on the aldehyde or oxo group of donors"/>
    <property type="evidence" value="ECO:0007669"/>
    <property type="project" value="InterPro"/>
</dbReference>
<keyword evidence="2" id="KW-0004">4Fe-4S</keyword>
<dbReference type="PROSITE" id="PS51379">
    <property type="entry name" value="4FE4S_FER_2"/>
    <property type="match status" value="1"/>
</dbReference>
<keyword evidence="6" id="KW-0411">Iron-sulfur</keyword>
<protein>
    <submittedName>
        <fullName evidence="8">Pyruvate ferredoxin oxidoreductase</fullName>
    </submittedName>
</protein>
<dbReference type="GO" id="GO:0051539">
    <property type="term" value="F:4 iron, 4 sulfur cluster binding"/>
    <property type="evidence" value="ECO:0007669"/>
    <property type="project" value="UniProtKB-KW"/>
</dbReference>
<evidence type="ECO:0000259" key="7">
    <source>
        <dbReference type="PROSITE" id="PS51379"/>
    </source>
</evidence>
<gene>
    <name evidence="8" type="ORF">CSB45_00985</name>
</gene>
<dbReference type="InterPro" id="IPR009014">
    <property type="entry name" value="Transketo_C/PFOR_II"/>
</dbReference>
<evidence type="ECO:0000256" key="6">
    <source>
        <dbReference type="ARBA" id="ARBA00023014"/>
    </source>
</evidence>
<dbReference type="InterPro" id="IPR019752">
    <property type="entry name" value="Pyrv/ketoisovalerate_OxRed_cat"/>
</dbReference>
<dbReference type="InterPro" id="IPR011766">
    <property type="entry name" value="TPP_enzyme_TPP-bd"/>
</dbReference>
<comment type="caution">
    <text evidence="8">The sequence shown here is derived from an EMBL/GenBank/DDBJ whole genome shotgun (WGS) entry which is preliminary data.</text>
</comment>
<keyword evidence="4" id="KW-0560">Oxidoreductase</keyword>
<dbReference type="PROSITE" id="PS51257">
    <property type="entry name" value="PROKAR_LIPOPROTEIN"/>
    <property type="match status" value="1"/>
</dbReference>
<dbReference type="EMBL" id="PDPS01000019">
    <property type="protein sequence ID" value="PID59252.1"/>
    <property type="molecule type" value="Genomic_DNA"/>
</dbReference>
<dbReference type="PANTHER" id="PTHR43854">
    <property type="entry name" value="INDOLEPYRUVATE OXIDOREDUCTASE SUBUNIT IORB"/>
    <property type="match status" value="1"/>
</dbReference>
<dbReference type="Gene3D" id="3.40.50.970">
    <property type="match status" value="2"/>
</dbReference>
<dbReference type="Pfam" id="PF02775">
    <property type="entry name" value="TPP_enzyme_C"/>
    <property type="match status" value="1"/>
</dbReference>
<evidence type="ECO:0000256" key="5">
    <source>
        <dbReference type="ARBA" id="ARBA00023004"/>
    </source>
</evidence>
<dbReference type="SUPFAM" id="SSF53323">
    <property type="entry name" value="Pyruvate-ferredoxin oxidoreductase, PFOR, domain III"/>
    <property type="match status" value="1"/>
</dbReference>
<dbReference type="InterPro" id="IPR029061">
    <property type="entry name" value="THDP-binding"/>
</dbReference>
<keyword evidence="2" id="KW-0479">Metal-binding</keyword>
<evidence type="ECO:0000256" key="3">
    <source>
        <dbReference type="ARBA" id="ARBA00022982"/>
    </source>
</evidence>
<sequence length="757" mass="81392">MNPIKKLCTQQSGETAVIQGNIAFAVGCVRAGIHAADGYPGTPSTEVIDRGLSQVQDMITVGWSVNEAVAAAMGYGHTLAGSDCVVTMKIPGLYQAGDPVASSAFFNTPRGALIYYIASDFTPSSTQHLVDPRPFLKSCFLPIFEPRSHQEMHEAAELAADIGRAHNTPVAILASGTLCHSEGLVHLCERKDREKVAVDESLKGFSTLPNFARLDYNQVVRERTPALLEMVENSPLNKWEKGSGKAGIITYGPSDMMVREMQQSLGSDFDILSLAFTFPLPMNLIKKFHESIDGPVYVIEDGYCYLQDELERNRLSVIGKAADDITTEWTPELIANHLNQELPKAVTPKVQPLGRPPMICAGCPYRLFGEEVKLLKRRKKIDAVFGDIGCNTLLYFMNALDTNLCMGASEAKRAGYVLSRPEKAGRVISLLGDGTECHSGMDATRNSVFRSVPGVKVILNNHWTAMTGGQPGPTSPVNLAGDNNSFNLTASLEAHGAKVITVSSYDRKAIKKALPEALAAGEAGEFVTLVIEGTCIRKMPKVKHGVRMKVNADTCKRCGLCQICPGIQADKEGLPFHNNFCSVCMGQGSACAQMCPVGALEMVDESGKKTESKIELPAAPETIELPAESPALPERLAVAIRGVGGQGNLFFGRVLTQLAFLAGYGETNVVKGETHGMAQMGGPVISTFSCGKVSSPTLLPGTADCLVSMELSEILRDGFIKMLKPGGTILLAQTRVYPYGIDEESYPAEADIITPLK</sequence>
<keyword evidence="3" id="KW-0249">Electron transport</keyword>
<keyword evidence="1" id="KW-0813">Transport</keyword>
<dbReference type="SUPFAM" id="SSF54862">
    <property type="entry name" value="4Fe-4S ferredoxins"/>
    <property type="match status" value="1"/>
</dbReference>
<dbReference type="InterPro" id="IPR052198">
    <property type="entry name" value="IorB_Oxidoreductase"/>
</dbReference>
<feature type="non-terminal residue" evidence="8">
    <location>
        <position position="757"/>
    </location>
</feature>
<proteinExistence type="predicted"/>
<dbReference type="InterPro" id="IPR002869">
    <property type="entry name" value="Pyrv_flavodox_OxRed_cen"/>
</dbReference>
<keyword evidence="5" id="KW-0408">Iron</keyword>
<evidence type="ECO:0000313" key="9">
    <source>
        <dbReference type="Proteomes" id="UP000229740"/>
    </source>
</evidence>
<dbReference type="InterPro" id="IPR017896">
    <property type="entry name" value="4Fe4S_Fe-S-bd"/>
</dbReference>